<dbReference type="EMBL" id="CAJOBJ010003054">
    <property type="protein sequence ID" value="CAF3951360.1"/>
    <property type="molecule type" value="Genomic_DNA"/>
</dbReference>
<sequence length="123" mass="14469">MGENGYNTRSFLRTIYNSKFYEKFLNNEPEVLLVEYPSIRVTRAQYDSSTKSLLINFNTEKSMILSTIFQIKYPNSLFSISNITRDNYSDGFTVNQISKGIIEIQYTYNTIDKQETEFNILFH</sequence>
<name>A0A8S2MG71_9BILA</name>
<organism evidence="1 2">
    <name type="scientific">Rotaria magnacalcarata</name>
    <dbReference type="NCBI Taxonomy" id="392030"/>
    <lineage>
        <taxon>Eukaryota</taxon>
        <taxon>Metazoa</taxon>
        <taxon>Spiralia</taxon>
        <taxon>Gnathifera</taxon>
        <taxon>Rotifera</taxon>
        <taxon>Eurotatoria</taxon>
        <taxon>Bdelloidea</taxon>
        <taxon>Philodinida</taxon>
        <taxon>Philodinidae</taxon>
        <taxon>Rotaria</taxon>
    </lineage>
</organism>
<dbReference type="AlphaFoldDB" id="A0A8S2MG71"/>
<reference evidence="1" key="1">
    <citation type="submission" date="2021-02" db="EMBL/GenBank/DDBJ databases">
        <authorList>
            <person name="Nowell W R."/>
        </authorList>
    </citation>
    <scope>NUCLEOTIDE SEQUENCE</scope>
</reference>
<protein>
    <submittedName>
        <fullName evidence="1">Uncharacterized protein</fullName>
    </submittedName>
</protein>
<proteinExistence type="predicted"/>
<accession>A0A8S2MG71</accession>
<comment type="caution">
    <text evidence="1">The sequence shown here is derived from an EMBL/GenBank/DDBJ whole genome shotgun (WGS) entry which is preliminary data.</text>
</comment>
<gene>
    <name evidence="1" type="ORF">GIL414_LOCUS9115</name>
</gene>
<evidence type="ECO:0000313" key="2">
    <source>
        <dbReference type="Proteomes" id="UP000681720"/>
    </source>
</evidence>
<evidence type="ECO:0000313" key="1">
    <source>
        <dbReference type="EMBL" id="CAF3951360.1"/>
    </source>
</evidence>
<dbReference type="Proteomes" id="UP000681720">
    <property type="component" value="Unassembled WGS sequence"/>
</dbReference>